<reference evidence="2" key="1">
    <citation type="journal article" date="2013" name="Science">
        <title>The Amborella genome and the evolution of flowering plants.</title>
        <authorList>
            <consortium name="Amborella Genome Project"/>
        </authorList>
    </citation>
    <scope>NUCLEOTIDE SEQUENCE [LARGE SCALE GENOMIC DNA]</scope>
</reference>
<organism evidence="1 2">
    <name type="scientific">Amborella trichopoda</name>
    <dbReference type="NCBI Taxonomy" id="13333"/>
    <lineage>
        <taxon>Eukaryota</taxon>
        <taxon>Viridiplantae</taxon>
        <taxon>Streptophyta</taxon>
        <taxon>Embryophyta</taxon>
        <taxon>Tracheophyta</taxon>
        <taxon>Spermatophyta</taxon>
        <taxon>Magnoliopsida</taxon>
        <taxon>Amborellales</taxon>
        <taxon>Amborellaceae</taxon>
        <taxon>Amborella</taxon>
    </lineage>
</organism>
<protein>
    <submittedName>
        <fullName evidence="1">Uncharacterized protein</fullName>
    </submittedName>
</protein>
<keyword evidence="2" id="KW-1185">Reference proteome</keyword>
<evidence type="ECO:0000313" key="1">
    <source>
        <dbReference type="EMBL" id="ERM99289.1"/>
    </source>
</evidence>
<dbReference type="Gramene" id="ERM99289">
    <property type="protein sequence ID" value="ERM99289"/>
    <property type="gene ID" value="AMTR_s00092p00165920"/>
</dbReference>
<dbReference type="HOGENOM" id="CLU_2100180_0_0_1"/>
<dbReference type="Proteomes" id="UP000017836">
    <property type="component" value="Unassembled WGS sequence"/>
</dbReference>
<name>W1NX87_AMBTC</name>
<dbReference type="EMBL" id="KI395040">
    <property type="protein sequence ID" value="ERM99289.1"/>
    <property type="molecule type" value="Genomic_DNA"/>
</dbReference>
<proteinExistence type="predicted"/>
<gene>
    <name evidence="1" type="ORF">AMTR_s00092p00165920</name>
</gene>
<evidence type="ECO:0000313" key="2">
    <source>
        <dbReference type="Proteomes" id="UP000017836"/>
    </source>
</evidence>
<accession>W1NX87</accession>
<sequence>MAYIKKAVDKSTVGEAYVYLTNHGHDPSPEDRSKQSNLMVESLHVQLFETSEKLGSKKVVSSYHESKAARLLGEVEMLTSRLDSVKAVTQDLTSELAWMRSVFGRGTETGASQQCS</sequence>
<dbReference type="AlphaFoldDB" id="W1NX87"/>